<dbReference type="GO" id="GO:1990528">
    <property type="term" value="C:Rvs161p-Rvs167p complex"/>
    <property type="evidence" value="ECO:0007669"/>
    <property type="project" value="TreeGrafter"/>
</dbReference>
<keyword evidence="1 2" id="KW-0728">SH3 domain</keyword>
<feature type="compositionally biased region" description="Pro residues" evidence="3">
    <location>
        <begin position="145"/>
        <end position="156"/>
    </location>
</feature>
<proteinExistence type="predicted"/>
<evidence type="ECO:0000259" key="4">
    <source>
        <dbReference type="PROSITE" id="PS50002"/>
    </source>
</evidence>
<dbReference type="FunFam" id="2.30.30.40:FF:000072">
    <property type="entry name" value="Unconventional Myosin IB"/>
    <property type="match status" value="1"/>
</dbReference>
<reference evidence="5" key="1">
    <citation type="submission" date="2022-08" db="EMBL/GenBank/DDBJ databases">
        <authorList>
            <consortium name="DOE Joint Genome Institute"/>
            <person name="Min B."/>
            <person name="Sierra-Patev S."/>
            <person name="Naranjo-Ortiz M."/>
            <person name="Looney B."/>
            <person name="Konkel Z."/>
            <person name="Slot J.C."/>
            <person name="Sakamoto Y."/>
            <person name="Steenwyk J.L."/>
            <person name="Rokas A."/>
            <person name="Carro J."/>
            <person name="Camarero S."/>
            <person name="Ferreira P."/>
            <person name="Molpeceres G."/>
            <person name="Ruiz-duenas F.J."/>
            <person name="Serrano A."/>
            <person name="Henrissat B."/>
            <person name="Drula E."/>
            <person name="Hughes K.W."/>
            <person name="Mata J.L."/>
            <person name="Ishikawa N.K."/>
            <person name="Vargas-Isla R."/>
            <person name="Ushijima S."/>
            <person name="Smith C.A."/>
            <person name="Ahrendt S."/>
            <person name="Andreopoulos W."/>
            <person name="He G."/>
            <person name="LaButti K."/>
            <person name="Lipzen A."/>
            <person name="Ng V."/>
            <person name="Riley R."/>
            <person name="Sandor L."/>
            <person name="Barry K."/>
            <person name="Martinez A.T."/>
            <person name="Xiao Y."/>
            <person name="Gibbons J.G."/>
            <person name="Terashima K."/>
            <person name="Hibbett D.S."/>
            <person name="Grigoriev I.V."/>
        </authorList>
    </citation>
    <scope>NUCLEOTIDE SEQUENCE</scope>
    <source>
        <strain evidence="5">ET3784</strain>
    </source>
</reference>
<feature type="domain" description="SH3" evidence="4">
    <location>
        <begin position="84"/>
        <end position="145"/>
    </location>
</feature>
<evidence type="ECO:0000313" key="6">
    <source>
        <dbReference type="Proteomes" id="UP001176059"/>
    </source>
</evidence>
<evidence type="ECO:0000256" key="2">
    <source>
        <dbReference type="PROSITE-ProRule" id="PRU00192"/>
    </source>
</evidence>
<dbReference type="PANTHER" id="PTHR47174">
    <property type="entry name" value="BRIDGING INTEGRATOR 3"/>
    <property type="match status" value="1"/>
</dbReference>
<dbReference type="Pfam" id="PF14604">
    <property type="entry name" value="SH3_9"/>
    <property type="match status" value="1"/>
</dbReference>
<accession>A0AA38MVP5</accession>
<dbReference type="PANTHER" id="PTHR47174:SF1">
    <property type="entry name" value="REDUCED VIABILITY UPON STARVATION PROTEIN 167"/>
    <property type="match status" value="1"/>
</dbReference>
<keyword evidence="6" id="KW-1185">Reference proteome</keyword>
<evidence type="ECO:0000256" key="3">
    <source>
        <dbReference type="SAM" id="MobiDB-lite"/>
    </source>
</evidence>
<dbReference type="GO" id="GO:0097320">
    <property type="term" value="P:plasma membrane tubulation"/>
    <property type="evidence" value="ECO:0007669"/>
    <property type="project" value="TreeGrafter"/>
</dbReference>
<dbReference type="PRINTS" id="PR00452">
    <property type="entry name" value="SH3DOMAIN"/>
</dbReference>
<reference evidence="5" key="2">
    <citation type="journal article" date="2023" name="Proc. Natl. Acad. Sci. U.S.A.">
        <title>A global phylogenomic analysis of the shiitake genus Lentinula.</title>
        <authorList>
            <person name="Sierra-Patev S."/>
            <person name="Min B."/>
            <person name="Naranjo-Ortiz M."/>
            <person name="Looney B."/>
            <person name="Konkel Z."/>
            <person name="Slot J.C."/>
            <person name="Sakamoto Y."/>
            <person name="Steenwyk J.L."/>
            <person name="Rokas A."/>
            <person name="Carro J."/>
            <person name="Camarero S."/>
            <person name="Ferreira P."/>
            <person name="Molpeceres G."/>
            <person name="Ruiz-Duenas F.J."/>
            <person name="Serrano A."/>
            <person name="Henrissat B."/>
            <person name="Drula E."/>
            <person name="Hughes K.W."/>
            <person name="Mata J.L."/>
            <person name="Ishikawa N.K."/>
            <person name="Vargas-Isla R."/>
            <person name="Ushijima S."/>
            <person name="Smith C.A."/>
            <person name="Donoghue J."/>
            <person name="Ahrendt S."/>
            <person name="Andreopoulos W."/>
            <person name="He G."/>
            <person name="LaButti K."/>
            <person name="Lipzen A."/>
            <person name="Ng V."/>
            <person name="Riley R."/>
            <person name="Sandor L."/>
            <person name="Barry K."/>
            <person name="Martinez A.T."/>
            <person name="Xiao Y."/>
            <person name="Gibbons J.G."/>
            <person name="Terashima K."/>
            <person name="Grigoriev I.V."/>
            <person name="Hibbett D."/>
        </authorList>
    </citation>
    <scope>NUCLEOTIDE SEQUENCE</scope>
    <source>
        <strain evidence="5">ET3784</strain>
    </source>
</reference>
<gene>
    <name evidence="5" type="ORF">DFJ43DRAFT_1160611</name>
</gene>
<dbReference type="InterPro" id="IPR036028">
    <property type="entry name" value="SH3-like_dom_sf"/>
</dbReference>
<feature type="compositionally biased region" description="Pro residues" evidence="3">
    <location>
        <begin position="200"/>
        <end position="243"/>
    </location>
</feature>
<dbReference type="GO" id="GO:0043332">
    <property type="term" value="C:mating projection tip"/>
    <property type="evidence" value="ECO:0007669"/>
    <property type="project" value="TreeGrafter"/>
</dbReference>
<dbReference type="AlphaFoldDB" id="A0AA38MVP5"/>
<dbReference type="PROSITE" id="PS50002">
    <property type="entry name" value="SH3"/>
    <property type="match status" value="1"/>
</dbReference>
<comment type="caution">
    <text evidence="5">The sequence shown here is derived from an EMBL/GenBank/DDBJ whole genome shotgun (WGS) entry which is preliminary data.</text>
</comment>
<feature type="region of interest" description="Disordered" evidence="3">
    <location>
        <begin position="61"/>
        <end position="83"/>
    </location>
</feature>
<dbReference type="Proteomes" id="UP001176059">
    <property type="component" value="Unassembled WGS sequence"/>
</dbReference>
<name>A0AA38MVP5_9AGAR</name>
<evidence type="ECO:0000313" key="5">
    <source>
        <dbReference type="EMBL" id="KAJ3714948.1"/>
    </source>
</evidence>
<evidence type="ECO:0000256" key="1">
    <source>
        <dbReference type="ARBA" id="ARBA00022443"/>
    </source>
</evidence>
<dbReference type="SUPFAM" id="SSF50044">
    <property type="entry name" value="SH3-domain"/>
    <property type="match status" value="1"/>
</dbReference>
<feature type="region of interest" description="Disordered" evidence="3">
    <location>
        <begin position="142"/>
        <end position="268"/>
    </location>
</feature>
<dbReference type="GO" id="GO:0006897">
    <property type="term" value="P:endocytosis"/>
    <property type="evidence" value="ECO:0007669"/>
    <property type="project" value="InterPro"/>
</dbReference>
<dbReference type="GO" id="GO:0051666">
    <property type="term" value="P:actin cortical patch localization"/>
    <property type="evidence" value="ECO:0007669"/>
    <property type="project" value="InterPro"/>
</dbReference>
<dbReference type="GO" id="GO:0008289">
    <property type="term" value="F:lipid binding"/>
    <property type="evidence" value="ECO:0007669"/>
    <property type="project" value="TreeGrafter"/>
</dbReference>
<dbReference type="Gene3D" id="2.30.30.40">
    <property type="entry name" value="SH3 Domains"/>
    <property type="match status" value="1"/>
</dbReference>
<feature type="compositionally biased region" description="Polar residues" evidence="3">
    <location>
        <begin position="163"/>
        <end position="181"/>
    </location>
</feature>
<dbReference type="GO" id="GO:0030479">
    <property type="term" value="C:actin cortical patch"/>
    <property type="evidence" value="ECO:0007669"/>
    <property type="project" value="TreeGrafter"/>
</dbReference>
<dbReference type="InterPro" id="IPR046982">
    <property type="entry name" value="BIN3/RVS161-like"/>
</dbReference>
<dbReference type="EMBL" id="JANVFO010000087">
    <property type="protein sequence ID" value="KAJ3714948.1"/>
    <property type="molecule type" value="Genomic_DNA"/>
</dbReference>
<organism evidence="5 6">
    <name type="scientific">Lentinula guzmanii</name>
    <dbReference type="NCBI Taxonomy" id="2804957"/>
    <lineage>
        <taxon>Eukaryota</taxon>
        <taxon>Fungi</taxon>
        <taxon>Dikarya</taxon>
        <taxon>Basidiomycota</taxon>
        <taxon>Agaricomycotina</taxon>
        <taxon>Agaricomycetes</taxon>
        <taxon>Agaricomycetidae</taxon>
        <taxon>Agaricales</taxon>
        <taxon>Marasmiineae</taxon>
        <taxon>Omphalotaceae</taxon>
        <taxon>Lentinula</taxon>
    </lineage>
</organism>
<sequence>MSPIDSEALVQHLIAQTRSNISFLISQHQISPTSGREILDRLPNVGVSIPDPVTALSEQASNFQISGPSTPPPASYGSRDHPATASVKAKAVWGYNETGEDPQDLSFRAGDIIEVVQETNNDWWTGSYNGREGLFPSTYVEKLPPSSPLSRPPPSPAARNNPIYKSNPNNTFHGSSYSDTTPLGPPAAPNPTYLTSYAPTGPPPRGPSPSRYGPPPSGYYQSPPPPQAYNSFPYPPGPPPPGPVVVSASAPPAPLDQPKKSKFGGMGNTLATAAVGGLGFGAGSAIGADVVNSIF</sequence>
<protein>
    <recommendedName>
        <fullName evidence="4">SH3 domain-containing protein</fullName>
    </recommendedName>
</protein>
<dbReference type="SMART" id="SM00326">
    <property type="entry name" value="SH3"/>
    <property type="match status" value="1"/>
</dbReference>
<dbReference type="GO" id="GO:0031097">
    <property type="term" value="C:medial cortex"/>
    <property type="evidence" value="ECO:0007669"/>
    <property type="project" value="TreeGrafter"/>
</dbReference>
<dbReference type="InterPro" id="IPR001452">
    <property type="entry name" value="SH3_domain"/>
</dbReference>